<accession>A0AAW0UAW5</accession>
<protein>
    <submittedName>
        <fullName evidence="2">Uncharacterized protein</fullName>
    </submittedName>
</protein>
<organism evidence="2 3">
    <name type="scientific">Scylla paramamosain</name>
    <name type="common">Mud crab</name>
    <dbReference type="NCBI Taxonomy" id="85552"/>
    <lineage>
        <taxon>Eukaryota</taxon>
        <taxon>Metazoa</taxon>
        <taxon>Ecdysozoa</taxon>
        <taxon>Arthropoda</taxon>
        <taxon>Crustacea</taxon>
        <taxon>Multicrustacea</taxon>
        <taxon>Malacostraca</taxon>
        <taxon>Eumalacostraca</taxon>
        <taxon>Eucarida</taxon>
        <taxon>Decapoda</taxon>
        <taxon>Pleocyemata</taxon>
        <taxon>Brachyura</taxon>
        <taxon>Eubrachyura</taxon>
        <taxon>Portunoidea</taxon>
        <taxon>Portunidae</taxon>
        <taxon>Portuninae</taxon>
        <taxon>Scylla</taxon>
    </lineage>
</organism>
<evidence type="ECO:0000313" key="2">
    <source>
        <dbReference type="EMBL" id="KAK8395477.1"/>
    </source>
</evidence>
<proteinExistence type="predicted"/>
<comment type="caution">
    <text evidence="2">The sequence shown here is derived from an EMBL/GenBank/DDBJ whole genome shotgun (WGS) entry which is preliminary data.</text>
</comment>
<sequence length="147" mass="16400">MQRIGKLNLGERHRKTPSLASSRARALSERNAGETEAGIWWSGTQGSLVDPRNPLPRHHNQEKLFPSQPGSNEGCSAAATHQTVFVYIHQHCTIRGAMFDQDSRVIQSAFLHAIQHYSQNTAGRRLQLHAFVGIISMADAFKISRLM</sequence>
<feature type="region of interest" description="Disordered" evidence="1">
    <location>
        <begin position="43"/>
        <end position="73"/>
    </location>
</feature>
<dbReference type="Proteomes" id="UP001487740">
    <property type="component" value="Unassembled WGS sequence"/>
</dbReference>
<dbReference type="AlphaFoldDB" id="A0AAW0UAW5"/>
<keyword evidence="3" id="KW-1185">Reference proteome</keyword>
<evidence type="ECO:0000313" key="3">
    <source>
        <dbReference type="Proteomes" id="UP001487740"/>
    </source>
</evidence>
<reference evidence="2 3" key="1">
    <citation type="submission" date="2023-03" db="EMBL/GenBank/DDBJ databases">
        <title>High-quality genome of Scylla paramamosain provides insights in environmental adaptation.</title>
        <authorList>
            <person name="Zhang L."/>
        </authorList>
    </citation>
    <scope>NUCLEOTIDE SEQUENCE [LARGE SCALE GENOMIC DNA]</scope>
    <source>
        <strain evidence="2">LZ_2023a</strain>
        <tissue evidence="2">Muscle</tissue>
    </source>
</reference>
<gene>
    <name evidence="2" type="ORF">O3P69_006269</name>
</gene>
<dbReference type="EMBL" id="JARAKH010000018">
    <property type="protein sequence ID" value="KAK8395477.1"/>
    <property type="molecule type" value="Genomic_DNA"/>
</dbReference>
<feature type="region of interest" description="Disordered" evidence="1">
    <location>
        <begin position="1"/>
        <end position="30"/>
    </location>
</feature>
<name>A0AAW0UAW5_SCYPA</name>
<evidence type="ECO:0000256" key="1">
    <source>
        <dbReference type="SAM" id="MobiDB-lite"/>
    </source>
</evidence>